<dbReference type="PANTHER" id="PTHR11102">
    <property type="entry name" value="SEL-1-LIKE PROTEIN"/>
    <property type="match status" value="1"/>
</dbReference>
<dbReference type="PANTHER" id="PTHR11102:SF160">
    <property type="entry name" value="ERAD-ASSOCIATED E3 UBIQUITIN-PROTEIN LIGASE COMPONENT HRD3"/>
    <property type="match status" value="1"/>
</dbReference>
<dbReference type="InterPro" id="IPR006597">
    <property type="entry name" value="Sel1-like"/>
</dbReference>
<dbReference type="SUPFAM" id="SSF81901">
    <property type="entry name" value="HCP-like"/>
    <property type="match status" value="1"/>
</dbReference>
<name>A0A7S2REC9_9STRA</name>
<comment type="similarity">
    <text evidence="1">Belongs to the sel-1 family.</text>
</comment>
<evidence type="ECO:0000313" key="2">
    <source>
        <dbReference type="EMBL" id="CAD9668707.1"/>
    </source>
</evidence>
<reference evidence="2" key="1">
    <citation type="submission" date="2021-01" db="EMBL/GenBank/DDBJ databases">
        <authorList>
            <person name="Corre E."/>
            <person name="Pelletier E."/>
            <person name="Niang G."/>
            <person name="Scheremetjew M."/>
            <person name="Finn R."/>
            <person name="Kale V."/>
            <person name="Holt S."/>
            <person name="Cochrane G."/>
            <person name="Meng A."/>
            <person name="Brown T."/>
            <person name="Cohen L."/>
        </authorList>
    </citation>
    <scope>NUCLEOTIDE SEQUENCE</scope>
    <source>
        <strain evidence="2">CCMP1452</strain>
    </source>
</reference>
<dbReference type="SMART" id="SM00671">
    <property type="entry name" value="SEL1"/>
    <property type="match status" value="4"/>
</dbReference>
<sequence length="192" mass="21226">MEEKRPQEKDVFPPAMRKLATCYLNASGVEQDNTKGLQWIKAAYTYGNDMDAAHEIATIYEYGKYSVKVDVVLAAKWFLLAAEGGHVEAMAEYGMCCELGCGVDRSDEEALEWYTCAARLGHVTSNFSVGEIFEEARGVPQSDSEAVLWYYKAALMGDDDSKRALFRLNDIARIVLPGFINTLNGKSAGNAQ</sequence>
<evidence type="ECO:0000256" key="1">
    <source>
        <dbReference type="ARBA" id="ARBA00038101"/>
    </source>
</evidence>
<gene>
    <name evidence="2" type="ORF">EANT1437_LOCUS6290</name>
</gene>
<dbReference type="Gene3D" id="1.25.40.10">
    <property type="entry name" value="Tetratricopeptide repeat domain"/>
    <property type="match status" value="1"/>
</dbReference>
<protein>
    <submittedName>
        <fullName evidence="2">Uncharacterized protein</fullName>
    </submittedName>
</protein>
<dbReference type="AlphaFoldDB" id="A0A7S2REC9"/>
<dbReference type="EMBL" id="HBHI01012317">
    <property type="protein sequence ID" value="CAD9668707.1"/>
    <property type="molecule type" value="Transcribed_RNA"/>
</dbReference>
<organism evidence="2">
    <name type="scientific">Eucampia antarctica</name>
    <dbReference type="NCBI Taxonomy" id="49252"/>
    <lineage>
        <taxon>Eukaryota</taxon>
        <taxon>Sar</taxon>
        <taxon>Stramenopiles</taxon>
        <taxon>Ochrophyta</taxon>
        <taxon>Bacillariophyta</taxon>
        <taxon>Mediophyceae</taxon>
        <taxon>Biddulphiophycidae</taxon>
        <taxon>Hemiaulales</taxon>
        <taxon>Hemiaulaceae</taxon>
        <taxon>Eucampia</taxon>
    </lineage>
</organism>
<dbReference type="Pfam" id="PF08238">
    <property type="entry name" value="Sel1"/>
    <property type="match status" value="4"/>
</dbReference>
<dbReference type="InterPro" id="IPR050767">
    <property type="entry name" value="Sel1_AlgK"/>
</dbReference>
<proteinExistence type="inferred from homology"/>
<accession>A0A7S2REC9</accession>
<dbReference type="InterPro" id="IPR011990">
    <property type="entry name" value="TPR-like_helical_dom_sf"/>
</dbReference>